<organism evidence="1 2">
    <name type="scientific">Acetonema longum DSM 6540</name>
    <dbReference type="NCBI Taxonomy" id="1009370"/>
    <lineage>
        <taxon>Bacteria</taxon>
        <taxon>Bacillati</taxon>
        <taxon>Bacillota</taxon>
        <taxon>Negativicutes</taxon>
        <taxon>Acetonemataceae</taxon>
        <taxon>Acetonema</taxon>
    </lineage>
</organism>
<gene>
    <name evidence="1" type="ORF">ALO_21821</name>
</gene>
<dbReference type="AlphaFoldDB" id="F7NQG5"/>
<sequence>MSKKKDPMQQMVDKLNQITGSASAAIDELRQGRSVAKPGETPDTLEDKAAIQTDFAAVKNELLAELATARTELISEITTARSDMIDKIANGRTELEDQALAIQNQLADKLASIRTLIDKEDQPG</sequence>
<evidence type="ECO:0000313" key="1">
    <source>
        <dbReference type="EMBL" id="EGO61743.1"/>
    </source>
</evidence>
<proteinExistence type="predicted"/>
<dbReference type="EMBL" id="AFGF01000294">
    <property type="protein sequence ID" value="EGO61743.1"/>
    <property type="molecule type" value="Genomic_DNA"/>
</dbReference>
<comment type="caution">
    <text evidence="1">The sequence shown here is derived from an EMBL/GenBank/DDBJ whole genome shotgun (WGS) entry which is preliminary data.</text>
</comment>
<dbReference type="RefSeq" id="WP_004100211.1">
    <property type="nucleotide sequence ID" value="NZ_AFGF01000294.1"/>
</dbReference>
<accession>F7NQG5</accession>
<protein>
    <submittedName>
        <fullName evidence="1">Uncharacterized protein</fullName>
    </submittedName>
</protein>
<name>F7NQG5_9FIRM</name>
<reference evidence="1 2" key="1">
    <citation type="journal article" date="2011" name="EMBO J.">
        <title>Structural diversity of bacterial flagellar motors.</title>
        <authorList>
            <person name="Chen S."/>
            <person name="Beeby M."/>
            <person name="Murphy G.E."/>
            <person name="Leadbetter J.R."/>
            <person name="Hendrixson D.R."/>
            <person name="Briegel A."/>
            <person name="Li Z."/>
            <person name="Shi J."/>
            <person name="Tocheva E.I."/>
            <person name="Muller A."/>
            <person name="Dobro M.J."/>
            <person name="Jensen G.J."/>
        </authorList>
    </citation>
    <scope>NUCLEOTIDE SEQUENCE [LARGE SCALE GENOMIC DNA]</scope>
    <source>
        <strain evidence="1 2">DSM 6540</strain>
    </source>
</reference>
<evidence type="ECO:0000313" key="2">
    <source>
        <dbReference type="Proteomes" id="UP000003240"/>
    </source>
</evidence>
<keyword evidence="2" id="KW-1185">Reference proteome</keyword>
<dbReference type="Proteomes" id="UP000003240">
    <property type="component" value="Unassembled WGS sequence"/>
</dbReference>